<evidence type="ECO:0008006" key="3">
    <source>
        <dbReference type="Google" id="ProtNLM"/>
    </source>
</evidence>
<dbReference type="Proteomes" id="UP000001203">
    <property type="component" value="Chromosome linear"/>
</dbReference>
<name>B1X2D3_CROS5</name>
<dbReference type="KEGG" id="cyt:cce_4948"/>
<dbReference type="EMBL" id="CP000807">
    <property type="protein sequence ID" value="ACB54294.1"/>
    <property type="molecule type" value="Genomic_DNA"/>
</dbReference>
<dbReference type="InterPro" id="IPR038573">
    <property type="entry name" value="BrnT_sf"/>
</dbReference>
<gene>
    <name evidence="1" type="ordered locus">cce_4948</name>
</gene>
<proteinExistence type="predicted"/>
<dbReference type="Gene3D" id="3.10.450.530">
    <property type="entry name" value="Ribonuclease toxin, BrnT, of type II toxin-antitoxin system"/>
    <property type="match status" value="1"/>
</dbReference>
<sequence length="106" mass="12550">MKFEWDENKAQSNLEKHKISFELAKELFKEPTVLSFQDNRFEYGEIREVAIGELYGVCLYVVFTLRGNIIRIISARKASVKERKAYYEYFKRTANRNSEENEGRGN</sequence>
<dbReference type="STRING" id="43989.cce_4948"/>
<protein>
    <recommendedName>
        <fullName evidence="3">BrnT family toxin</fullName>
    </recommendedName>
</protein>
<organism evidence="1 2">
    <name type="scientific">Crocosphaera subtropica (strain ATCC 51142 / BH68)</name>
    <name type="common">Cyanothece sp. (strain ATCC 51142)</name>
    <dbReference type="NCBI Taxonomy" id="43989"/>
    <lineage>
        <taxon>Bacteria</taxon>
        <taxon>Bacillati</taxon>
        <taxon>Cyanobacteriota</taxon>
        <taxon>Cyanophyceae</taxon>
        <taxon>Oscillatoriophycideae</taxon>
        <taxon>Chroococcales</taxon>
        <taxon>Aphanothecaceae</taxon>
        <taxon>Crocosphaera</taxon>
        <taxon>Crocosphaera subtropica</taxon>
    </lineage>
</organism>
<dbReference type="InterPro" id="IPR007460">
    <property type="entry name" value="BrnT_toxin"/>
</dbReference>
<reference evidence="1 2" key="1">
    <citation type="journal article" date="2008" name="Proc. Natl. Acad. Sci. U.S.A.">
        <title>The genome of Cyanothece 51142, a unicellular diazotrophic cyanobacterium important in the marine nitrogen cycle.</title>
        <authorList>
            <person name="Welsh E.A."/>
            <person name="Liberton M."/>
            <person name="Stoeckel J."/>
            <person name="Loh T."/>
            <person name="Elvitigala T."/>
            <person name="Wang C."/>
            <person name="Wollam A."/>
            <person name="Fulton R.S."/>
            <person name="Clifton S.W."/>
            <person name="Jacobs J.M."/>
            <person name="Aurora R."/>
            <person name="Ghosh B.K."/>
            <person name="Sherman L.A."/>
            <person name="Smith R.D."/>
            <person name="Wilson R.K."/>
            <person name="Pakrasi H.B."/>
        </authorList>
    </citation>
    <scope>NUCLEOTIDE SEQUENCE [LARGE SCALE GENOMIC DNA]</scope>
    <source>
        <strain evidence="2">ATCC 51142 / BH68</strain>
    </source>
</reference>
<dbReference type="OrthoDB" id="428036at2"/>
<accession>B1X2D3</accession>
<evidence type="ECO:0000313" key="1">
    <source>
        <dbReference type="EMBL" id="ACB54294.1"/>
    </source>
</evidence>
<evidence type="ECO:0000313" key="2">
    <source>
        <dbReference type="Proteomes" id="UP000001203"/>
    </source>
</evidence>
<dbReference type="Pfam" id="PF04365">
    <property type="entry name" value="BrnT_toxin"/>
    <property type="match status" value="1"/>
</dbReference>
<dbReference type="AlphaFoldDB" id="B1X2D3"/>
<keyword evidence="2" id="KW-1185">Reference proteome</keyword>
<dbReference type="eggNOG" id="COG2929">
    <property type="taxonomic scope" value="Bacteria"/>
</dbReference>
<dbReference type="HOGENOM" id="CLU_149290_2_0_3"/>
<dbReference type="RefSeq" id="WP_009546293.1">
    <property type="nucleotide sequence ID" value="NC_010547.1"/>
</dbReference>